<name>A0A813CEU4_9DINO</name>
<comment type="caution">
    <text evidence="2">The sequence shown here is derived from an EMBL/GenBank/DDBJ whole genome shotgun (WGS) entry which is preliminary data.</text>
</comment>
<reference evidence="2" key="1">
    <citation type="submission" date="2021-02" db="EMBL/GenBank/DDBJ databases">
        <authorList>
            <person name="Dougan E. K."/>
            <person name="Rhodes N."/>
            <person name="Thang M."/>
            <person name="Chan C."/>
        </authorList>
    </citation>
    <scope>NUCLEOTIDE SEQUENCE</scope>
</reference>
<feature type="region of interest" description="Disordered" evidence="1">
    <location>
        <begin position="1"/>
        <end position="21"/>
    </location>
</feature>
<organism evidence="2 3">
    <name type="scientific">Symbiodinium necroappetens</name>
    <dbReference type="NCBI Taxonomy" id="1628268"/>
    <lineage>
        <taxon>Eukaryota</taxon>
        <taxon>Sar</taxon>
        <taxon>Alveolata</taxon>
        <taxon>Dinophyceae</taxon>
        <taxon>Suessiales</taxon>
        <taxon>Symbiodiniaceae</taxon>
        <taxon>Symbiodinium</taxon>
    </lineage>
</organism>
<dbReference type="Proteomes" id="UP000601435">
    <property type="component" value="Unassembled WGS sequence"/>
</dbReference>
<dbReference type="EMBL" id="CAJNJA010099053">
    <property type="protein sequence ID" value="CAE7943261.1"/>
    <property type="molecule type" value="Genomic_DNA"/>
</dbReference>
<evidence type="ECO:0000313" key="3">
    <source>
        <dbReference type="Proteomes" id="UP000601435"/>
    </source>
</evidence>
<evidence type="ECO:0000313" key="2">
    <source>
        <dbReference type="EMBL" id="CAE7943261.1"/>
    </source>
</evidence>
<dbReference type="AlphaFoldDB" id="A0A813CEU4"/>
<evidence type="ECO:0000256" key="1">
    <source>
        <dbReference type="SAM" id="MobiDB-lite"/>
    </source>
</evidence>
<proteinExistence type="predicted"/>
<keyword evidence="3" id="KW-1185">Reference proteome</keyword>
<gene>
    <name evidence="2" type="primary">DNAJB13</name>
    <name evidence="2" type="ORF">SNEC2469_LOCUS34982</name>
</gene>
<protein>
    <submittedName>
        <fullName evidence="2">DNAJB13 protein</fullName>
    </submittedName>
</protein>
<accession>A0A813CEU4</accession>
<sequence length="171" mass="19171">MMDVATASRGPRVRPSAEPSDQEIYQRFRSFLDGGPRIVIPDDERSHVQDAGTVVGKAASDKALGKVHGIVSCLQDNAFGLREAKTWMLSICAGNSAKVRACRLMQHIKRLSGEIKPMYYFIITFKTRMVKVIREFRYILFSNSIDFGSLISRLRKGESPHLLPAARPTVF</sequence>